<name>A0A846ZIP6_9GAMM</name>
<protein>
    <submittedName>
        <fullName evidence="2">Uncharacterized protein</fullName>
    </submittedName>
</protein>
<keyword evidence="3" id="KW-1185">Reference proteome</keyword>
<feature type="compositionally biased region" description="Polar residues" evidence="1">
    <location>
        <begin position="126"/>
        <end position="144"/>
    </location>
</feature>
<gene>
    <name evidence="2" type="ORF">HF690_01255</name>
</gene>
<proteinExistence type="predicted"/>
<dbReference type="AlphaFoldDB" id="A0A846ZIP6"/>
<reference evidence="2 3" key="1">
    <citation type="journal article" date="2017" name="Int. J. Syst. Evol. Microbiol.">
        <title>Oleiagrimonas citrea sp. nov., a marine bacterium isolated from tidal flat sediment and emended description of the genus Oleiagrimonas Fang et al. 2015 and Oleiagrimonas soli.</title>
        <authorList>
            <person name="Yang S.H."/>
            <person name="Seo H.S."/>
            <person name="Seong C.N."/>
            <person name="Kwon K.K."/>
        </authorList>
    </citation>
    <scope>NUCLEOTIDE SEQUENCE [LARGE SCALE GENOMIC DNA]</scope>
    <source>
        <strain evidence="2 3">MEBiC09124</strain>
    </source>
</reference>
<evidence type="ECO:0000313" key="3">
    <source>
        <dbReference type="Proteomes" id="UP000541636"/>
    </source>
</evidence>
<dbReference type="RefSeq" id="WP_168608169.1">
    <property type="nucleotide sequence ID" value="NZ_JAAZQD010000001.1"/>
</dbReference>
<sequence length="165" mass="17878">MQNVLRAYLPLRKHGELLDPASHLPFAEASSDRLADTLHARAPLRAQDIPITPFLVRLHALQNAKDESARRRSEQALLTLAASLKNAGVFELIHIAHPAIAAMVRDHLDDLGKSGVTRRDEHDAPSANTAFRSSESSVGTSPARSTERTRSNNQTAPDAAAYGCS</sequence>
<evidence type="ECO:0000313" key="2">
    <source>
        <dbReference type="EMBL" id="NKZ37577.1"/>
    </source>
</evidence>
<accession>A0A846ZIP6</accession>
<comment type="caution">
    <text evidence="2">The sequence shown here is derived from an EMBL/GenBank/DDBJ whole genome shotgun (WGS) entry which is preliminary data.</text>
</comment>
<feature type="compositionally biased region" description="Basic and acidic residues" evidence="1">
    <location>
        <begin position="114"/>
        <end position="124"/>
    </location>
</feature>
<feature type="region of interest" description="Disordered" evidence="1">
    <location>
        <begin position="114"/>
        <end position="165"/>
    </location>
</feature>
<organism evidence="2 3">
    <name type="scientific">Oleiagrimonas citrea</name>
    <dbReference type="NCBI Taxonomy" id="1665687"/>
    <lineage>
        <taxon>Bacteria</taxon>
        <taxon>Pseudomonadati</taxon>
        <taxon>Pseudomonadota</taxon>
        <taxon>Gammaproteobacteria</taxon>
        <taxon>Lysobacterales</taxon>
        <taxon>Rhodanobacteraceae</taxon>
        <taxon>Oleiagrimonas</taxon>
    </lineage>
</organism>
<dbReference type="EMBL" id="JAAZQD010000001">
    <property type="protein sequence ID" value="NKZ37577.1"/>
    <property type="molecule type" value="Genomic_DNA"/>
</dbReference>
<evidence type="ECO:0000256" key="1">
    <source>
        <dbReference type="SAM" id="MobiDB-lite"/>
    </source>
</evidence>
<dbReference type="Proteomes" id="UP000541636">
    <property type="component" value="Unassembled WGS sequence"/>
</dbReference>